<comment type="caution">
    <text evidence="1">The sequence shown here is derived from an EMBL/GenBank/DDBJ whole genome shotgun (WGS) entry which is preliminary data.</text>
</comment>
<name>A0ACA9MAC6_9GLOM</name>
<keyword evidence="2" id="KW-1185">Reference proteome</keyword>
<gene>
    <name evidence="1" type="ORF">DHETER_LOCUS6254</name>
</gene>
<proteinExistence type="predicted"/>
<evidence type="ECO:0000313" key="2">
    <source>
        <dbReference type="Proteomes" id="UP000789702"/>
    </source>
</evidence>
<accession>A0ACA9MAC6</accession>
<reference evidence="1" key="1">
    <citation type="submission" date="2021-06" db="EMBL/GenBank/DDBJ databases">
        <authorList>
            <person name="Kallberg Y."/>
            <person name="Tangrot J."/>
            <person name="Rosling A."/>
        </authorList>
    </citation>
    <scope>NUCLEOTIDE SEQUENCE</scope>
    <source>
        <strain evidence="1">IL203A</strain>
    </source>
</reference>
<protein>
    <submittedName>
        <fullName evidence="1">11594_t:CDS:1</fullName>
    </submittedName>
</protein>
<evidence type="ECO:0000313" key="1">
    <source>
        <dbReference type="EMBL" id="CAG8575662.1"/>
    </source>
</evidence>
<sequence length="56" mass="5872">VLVLGVQSCLGSSILEVNQIPGSNTSLHIDKSCNYTVVDGVFNGPSYSTTSYYAAT</sequence>
<dbReference type="EMBL" id="CAJVPU010007688">
    <property type="protein sequence ID" value="CAG8575662.1"/>
    <property type="molecule type" value="Genomic_DNA"/>
</dbReference>
<feature type="non-terminal residue" evidence="1">
    <location>
        <position position="1"/>
    </location>
</feature>
<organism evidence="1 2">
    <name type="scientific">Dentiscutata heterogama</name>
    <dbReference type="NCBI Taxonomy" id="1316150"/>
    <lineage>
        <taxon>Eukaryota</taxon>
        <taxon>Fungi</taxon>
        <taxon>Fungi incertae sedis</taxon>
        <taxon>Mucoromycota</taxon>
        <taxon>Glomeromycotina</taxon>
        <taxon>Glomeromycetes</taxon>
        <taxon>Diversisporales</taxon>
        <taxon>Gigasporaceae</taxon>
        <taxon>Dentiscutata</taxon>
    </lineage>
</organism>
<dbReference type="Proteomes" id="UP000789702">
    <property type="component" value="Unassembled WGS sequence"/>
</dbReference>